<dbReference type="GO" id="GO:0008233">
    <property type="term" value="F:peptidase activity"/>
    <property type="evidence" value="ECO:0007669"/>
    <property type="project" value="UniProtKB-KW"/>
</dbReference>
<keyword evidence="2" id="KW-0812">Transmembrane</keyword>
<keyword evidence="5" id="KW-1185">Reference proteome</keyword>
<sequence length="761" mass="76844">MSVAGPRPDRTRARRGGTRARRGGTGAGTDLGRTTLLAATLILPLGGLAPLLRQGEGLAGAAATTLMILTTGWLLRRLGLTVARSIVLLIVLVTASGAVLTVGWAAAHGIPPGDAVSALGEDAVATIVSQSYPVRPGAGLAALLVAGSALVAVVGELLVVGARIPAAVALLQIALLLPGILITGVTPWPWVLSSALALLLLLAAAGDGRPEGERTRSRTSPGRLLATLGAATALVLVAGALTSVLPGSRSGTPLAGQGGGSAVSPLIVLGQDLRRGDAVELLEMRSTAEQLPYLWTAVLDEATPTGWREGSDGRRTDADSPVQNPVPGLAAGTPSTPVETEVRITGLRGAALPVPYPAVAVSPAQEGWTWDADALTLGAGAGGVQEGAYAVRSLDVDAAGAGQGAGSTELAPDDESRAVPEDVPPAVVEAARSAVGDADGALEVGRALQDFFRSGDFSYSESAPVAEGYDGDSARMIEAFLAARSGYCVHYASAMALMARLEGVPARIAVGFLPGSEGRESEDGWRVVTSHDAHAWPELYVDGVGWTPFEPTPSTGSSPVAEPSTAATPGAAEETPSAAPSASAAPSSTPAESASARPEDGVPGTEGAAVDPVAIPVALLAVVAALVVVAPASLRLLQRHRRRRRGGAGPAWAELEAVAVDLGLPVGVSDTHSVLAERWDSGPAGPAHAVAVAADAEAFAPRAGGRRSADADAEVWALAAEASRALRRRASLGAVLRARVLPSSLFRRGRTRRAGDVAPPS</sequence>
<evidence type="ECO:0000256" key="2">
    <source>
        <dbReference type="SAM" id="Phobius"/>
    </source>
</evidence>
<feature type="transmembrane region" description="Helical" evidence="2">
    <location>
        <begin position="188"/>
        <end position="205"/>
    </location>
</feature>
<feature type="transmembrane region" description="Helical" evidence="2">
    <location>
        <begin position="58"/>
        <end position="75"/>
    </location>
</feature>
<dbReference type="PANTHER" id="PTHR42736:SF1">
    <property type="entry name" value="PROTEIN-GLUTAMINE GAMMA-GLUTAMYLTRANSFERASE"/>
    <property type="match status" value="1"/>
</dbReference>
<dbReference type="RefSeq" id="WP_087136871.1">
    <property type="nucleotide sequence ID" value="NZ_FUKR01000036.1"/>
</dbReference>
<dbReference type="GO" id="GO:0006508">
    <property type="term" value="P:proteolysis"/>
    <property type="evidence" value="ECO:0007669"/>
    <property type="project" value="UniProtKB-KW"/>
</dbReference>
<keyword evidence="2" id="KW-1133">Transmembrane helix</keyword>
<feature type="transmembrane region" description="Helical" evidence="2">
    <location>
        <begin position="225"/>
        <end position="245"/>
    </location>
</feature>
<dbReference type="SMART" id="SM00460">
    <property type="entry name" value="TGc"/>
    <property type="match status" value="1"/>
</dbReference>
<feature type="transmembrane region" description="Helical" evidence="2">
    <location>
        <begin position="87"/>
        <end position="107"/>
    </location>
</feature>
<accession>A0A1R4JBJ0</accession>
<feature type="transmembrane region" description="Helical" evidence="2">
    <location>
        <begin position="166"/>
        <end position="182"/>
    </location>
</feature>
<dbReference type="Pfam" id="PF01841">
    <property type="entry name" value="Transglut_core"/>
    <property type="match status" value="1"/>
</dbReference>
<feature type="transmembrane region" description="Helical" evidence="2">
    <location>
        <begin position="613"/>
        <end position="637"/>
    </location>
</feature>
<dbReference type="InterPro" id="IPR052901">
    <property type="entry name" value="Bact_TGase-like"/>
</dbReference>
<name>A0A1R4JBJ0_9MICO</name>
<keyword evidence="2" id="KW-0472">Membrane</keyword>
<dbReference type="Proteomes" id="UP000196778">
    <property type="component" value="Unassembled WGS sequence"/>
</dbReference>
<gene>
    <name evidence="4" type="ORF">FM119_06505</name>
</gene>
<proteinExistence type="predicted"/>
<protein>
    <submittedName>
        <fullName evidence="4">Transglutaminase-like enzymes, putative cysteine proteases</fullName>
    </submittedName>
</protein>
<feature type="transmembrane region" description="Helical" evidence="2">
    <location>
        <begin position="138"/>
        <end position="159"/>
    </location>
</feature>
<feature type="compositionally biased region" description="Basic and acidic residues" evidence="1">
    <location>
        <begin position="309"/>
        <end position="318"/>
    </location>
</feature>
<evidence type="ECO:0000313" key="5">
    <source>
        <dbReference type="Proteomes" id="UP000196778"/>
    </source>
</evidence>
<feature type="compositionally biased region" description="Basic residues" evidence="1">
    <location>
        <begin position="12"/>
        <end position="22"/>
    </location>
</feature>
<dbReference type="PANTHER" id="PTHR42736">
    <property type="entry name" value="PROTEIN-GLUTAMINE GAMMA-GLUTAMYLTRANSFERASE"/>
    <property type="match status" value="1"/>
</dbReference>
<evidence type="ECO:0000259" key="3">
    <source>
        <dbReference type="SMART" id="SM00460"/>
    </source>
</evidence>
<feature type="region of interest" description="Disordered" evidence="1">
    <location>
        <begin position="1"/>
        <end position="29"/>
    </location>
</feature>
<keyword evidence="4" id="KW-0645">Protease</keyword>
<dbReference type="EMBL" id="FUKR01000036">
    <property type="protein sequence ID" value="SJN29304.1"/>
    <property type="molecule type" value="Genomic_DNA"/>
</dbReference>
<feature type="domain" description="Transglutaminase-like" evidence="3">
    <location>
        <begin position="480"/>
        <end position="553"/>
    </location>
</feature>
<dbReference type="InterPro" id="IPR021878">
    <property type="entry name" value="TgpA_N"/>
</dbReference>
<evidence type="ECO:0000313" key="4">
    <source>
        <dbReference type="EMBL" id="SJN29304.1"/>
    </source>
</evidence>
<feature type="compositionally biased region" description="Low complexity" evidence="1">
    <location>
        <begin position="561"/>
        <end position="596"/>
    </location>
</feature>
<feature type="region of interest" description="Disordered" evidence="1">
    <location>
        <begin position="547"/>
        <end position="605"/>
    </location>
</feature>
<feature type="transmembrane region" description="Helical" evidence="2">
    <location>
        <begin position="31"/>
        <end position="52"/>
    </location>
</feature>
<dbReference type="Gene3D" id="3.10.620.30">
    <property type="match status" value="1"/>
</dbReference>
<reference evidence="5" key="1">
    <citation type="submission" date="2017-02" db="EMBL/GenBank/DDBJ databases">
        <authorList>
            <person name="Dridi B."/>
        </authorList>
    </citation>
    <scope>NUCLEOTIDE SEQUENCE [LARGE SCALE GENOMIC DNA]</scope>
    <source>
        <strain evidence="5">EB411</strain>
    </source>
</reference>
<dbReference type="OrthoDB" id="9804023at2"/>
<evidence type="ECO:0000256" key="1">
    <source>
        <dbReference type="SAM" id="MobiDB-lite"/>
    </source>
</evidence>
<dbReference type="InterPro" id="IPR038765">
    <property type="entry name" value="Papain-like_cys_pep_sf"/>
</dbReference>
<dbReference type="InterPro" id="IPR002931">
    <property type="entry name" value="Transglutaminase-like"/>
</dbReference>
<feature type="region of interest" description="Disordered" evidence="1">
    <location>
        <begin position="304"/>
        <end position="338"/>
    </location>
</feature>
<keyword evidence="4" id="KW-0378">Hydrolase</keyword>
<dbReference type="Pfam" id="PF11992">
    <property type="entry name" value="TgpA_N"/>
    <property type="match status" value="1"/>
</dbReference>
<dbReference type="SUPFAM" id="SSF54001">
    <property type="entry name" value="Cysteine proteinases"/>
    <property type="match status" value="1"/>
</dbReference>
<dbReference type="AlphaFoldDB" id="A0A1R4JBJ0"/>
<organism evidence="4 5">
    <name type="scientific">Mycetocola reblochoni REB411</name>
    <dbReference type="NCBI Taxonomy" id="1255698"/>
    <lineage>
        <taxon>Bacteria</taxon>
        <taxon>Bacillati</taxon>
        <taxon>Actinomycetota</taxon>
        <taxon>Actinomycetes</taxon>
        <taxon>Micrococcales</taxon>
        <taxon>Microbacteriaceae</taxon>
        <taxon>Mycetocola</taxon>
    </lineage>
</organism>